<dbReference type="OMA" id="MYLPNYS"/>
<dbReference type="EMBL" id="AWWV01014470">
    <property type="protein sequence ID" value="OMO56664.1"/>
    <property type="molecule type" value="Genomic_DNA"/>
</dbReference>
<dbReference type="STRING" id="210143.A0A1R3GF05"/>
<dbReference type="AlphaFoldDB" id="A0A1R3GF05"/>
<comment type="similarity">
    <text evidence="1">Belongs to the remorin family.</text>
</comment>
<feature type="compositionally biased region" description="Polar residues" evidence="3">
    <location>
        <begin position="1"/>
        <end position="14"/>
    </location>
</feature>
<dbReference type="OrthoDB" id="648416at2759"/>
<evidence type="ECO:0000259" key="4">
    <source>
        <dbReference type="Pfam" id="PF03763"/>
    </source>
</evidence>
<keyword evidence="6" id="KW-1185">Reference proteome</keyword>
<accession>A0A1R3GF05</accession>
<dbReference type="Gramene" id="OMO56664">
    <property type="protein sequence ID" value="OMO56664"/>
    <property type="gene ID" value="CCACVL1_26373"/>
</dbReference>
<evidence type="ECO:0000256" key="3">
    <source>
        <dbReference type="SAM" id="MobiDB-lite"/>
    </source>
</evidence>
<proteinExistence type="inferred from homology"/>
<feature type="region of interest" description="Disordered" evidence="3">
    <location>
        <begin position="35"/>
        <end position="54"/>
    </location>
</feature>
<dbReference type="Proteomes" id="UP000188268">
    <property type="component" value="Unassembled WGS sequence"/>
</dbReference>
<keyword evidence="2" id="KW-0175">Coiled coil</keyword>
<evidence type="ECO:0000256" key="1">
    <source>
        <dbReference type="ARBA" id="ARBA00005711"/>
    </source>
</evidence>
<evidence type="ECO:0000313" key="6">
    <source>
        <dbReference type="Proteomes" id="UP000188268"/>
    </source>
</evidence>
<gene>
    <name evidence="5" type="ORF">CCACVL1_26373</name>
</gene>
<sequence length="427" mass="46656">MKKANSVSLSNLGSFPSPGGSDYHENGVVVGQKGWSSERVPHPGNSNGSSRRHISASSLTPFYSGRTLPSKWEDAERWICSPVLGYGVSKNANYQFQRRPKSKSGPIVPPGIAFYSTGGSPSMQLLDGGGGSGSVRNLMAGSPFSTGVLMPDGVSVHYGGRRGSDVGGDGDHSFLLQNDGNVPRSGIIPAWSDLVSESSLPSSQDEKLEEIKDAEMIISRVVSRRDMATQMSPEGSSSRSSPRERSSSSCHSPPPTLPLPAEEENNNDHPSGLDIREVQIDKRATTMTNNWSKRHGSRRIKKGTVPDIEDFYQNNTVAPALPLDITEAATSISKLQREEAKINAWENLQRAKAEAAIRKLEMKLEKKRSASMDKILSKLRMAQMKAQEMRNSMSGKEEEQIPKASNKVTFFHIRLRSFSSCFTCHAY</sequence>
<protein>
    <recommendedName>
        <fullName evidence="4">Remorin C-terminal domain-containing protein</fullName>
    </recommendedName>
</protein>
<dbReference type="PANTHER" id="PTHR31471">
    <property type="entry name" value="OS02G0116800 PROTEIN"/>
    <property type="match status" value="1"/>
</dbReference>
<dbReference type="Pfam" id="PF03763">
    <property type="entry name" value="Remorin_C"/>
    <property type="match status" value="1"/>
</dbReference>
<feature type="region of interest" description="Disordered" evidence="3">
    <location>
        <begin position="222"/>
        <end position="274"/>
    </location>
</feature>
<dbReference type="InterPro" id="IPR005516">
    <property type="entry name" value="Remorin_C"/>
</dbReference>
<evidence type="ECO:0000256" key="2">
    <source>
        <dbReference type="SAM" id="Coils"/>
    </source>
</evidence>
<feature type="compositionally biased region" description="Polar residues" evidence="3">
    <location>
        <begin position="44"/>
        <end position="54"/>
    </location>
</feature>
<evidence type="ECO:0000313" key="5">
    <source>
        <dbReference type="EMBL" id="OMO56664.1"/>
    </source>
</evidence>
<comment type="caution">
    <text evidence="5">The sequence shown here is derived from an EMBL/GenBank/DDBJ whole genome shotgun (WGS) entry which is preliminary data.</text>
</comment>
<name>A0A1R3GF05_COCAP</name>
<reference evidence="5 6" key="1">
    <citation type="submission" date="2013-09" db="EMBL/GenBank/DDBJ databases">
        <title>Corchorus capsularis genome sequencing.</title>
        <authorList>
            <person name="Alam M."/>
            <person name="Haque M.S."/>
            <person name="Islam M.S."/>
            <person name="Emdad E.M."/>
            <person name="Islam M.M."/>
            <person name="Ahmed B."/>
            <person name="Halim A."/>
            <person name="Hossen Q.M.M."/>
            <person name="Hossain M.Z."/>
            <person name="Ahmed R."/>
            <person name="Khan M.M."/>
            <person name="Islam R."/>
            <person name="Rashid M.M."/>
            <person name="Khan S.A."/>
            <person name="Rahman M.S."/>
            <person name="Alam M."/>
        </authorList>
    </citation>
    <scope>NUCLEOTIDE SEQUENCE [LARGE SCALE GENOMIC DNA]</scope>
    <source>
        <strain evidence="6">cv. CVL-1</strain>
        <tissue evidence="5">Whole seedling</tissue>
    </source>
</reference>
<feature type="coiled-coil region" evidence="2">
    <location>
        <begin position="350"/>
        <end position="399"/>
    </location>
</feature>
<feature type="region of interest" description="Disordered" evidence="3">
    <location>
        <begin position="1"/>
        <end position="29"/>
    </location>
</feature>
<feature type="domain" description="Remorin C-terminal" evidence="4">
    <location>
        <begin position="326"/>
        <end position="411"/>
    </location>
</feature>
<dbReference type="PANTHER" id="PTHR31471:SF2">
    <property type="entry name" value="REMORIN FAMILY PROTEIN"/>
    <property type="match status" value="1"/>
</dbReference>
<organism evidence="5 6">
    <name type="scientific">Corchorus capsularis</name>
    <name type="common">Jute</name>
    <dbReference type="NCBI Taxonomy" id="210143"/>
    <lineage>
        <taxon>Eukaryota</taxon>
        <taxon>Viridiplantae</taxon>
        <taxon>Streptophyta</taxon>
        <taxon>Embryophyta</taxon>
        <taxon>Tracheophyta</taxon>
        <taxon>Spermatophyta</taxon>
        <taxon>Magnoliopsida</taxon>
        <taxon>eudicotyledons</taxon>
        <taxon>Gunneridae</taxon>
        <taxon>Pentapetalae</taxon>
        <taxon>rosids</taxon>
        <taxon>malvids</taxon>
        <taxon>Malvales</taxon>
        <taxon>Malvaceae</taxon>
        <taxon>Grewioideae</taxon>
        <taxon>Apeibeae</taxon>
        <taxon>Corchorus</taxon>
    </lineage>
</organism>